<gene>
    <name evidence="2" type="ORF">OMM_12866</name>
</gene>
<name>A0A1V1NV59_9BACT</name>
<feature type="transmembrane region" description="Helical" evidence="1">
    <location>
        <begin position="12"/>
        <end position="34"/>
    </location>
</feature>
<accession>A0A1V1NV59</accession>
<feature type="non-terminal residue" evidence="2">
    <location>
        <position position="1"/>
    </location>
</feature>
<keyword evidence="1" id="KW-1133">Transmembrane helix</keyword>
<organism evidence="2 3">
    <name type="scientific">Candidatus Magnetoglobus multicellularis str. Araruama</name>
    <dbReference type="NCBI Taxonomy" id="890399"/>
    <lineage>
        <taxon>Bacteria</taxon>
        <taxon>Pseudomonadati</taxon>
        <taxon>Thermodesulfobacteriota</taxon>
        <taxon>Desulfobacteria</taxon>
        <taxon>Desulfobacterales</taxon>
        <taxon>Desulfobacteraceae</taxon>
        <taxon>Candidatus Magnetoglobus</taxon>
    </lineage>
</organism>
<dbReference type="AlphaFoldDB" id="A0A1V1NV59"/>
<dbReference type="Proteomes" id="UP000189670">
    <property type="component" value="Unassembled WGS sequence"/>
</dbReference>
<evidence type="ECO:0000256" key="1">
    <source>
        <dbReference type="SAM" id="Phobius"/>
    </source>
</evidence>
<reference evidence="3" key="1">
    <citation type="submission" date="2012-11" db="EMBL/GenBank/DDBJ databases">
        <authorList>
            <person name="Lucero-Rivera Y.E."/>
            <person name="Tovar-Ramirez D."/>
        </authorList>
    </citation>
    <scope>NUCLEOTIDE SEQUENCE [LARGE SCALE GENOMIC DNA]</scope>
    <source>
        <strain evidence="3">Araruama</strain>
    </source>
</reference>
<comment type="caution">
    <text evidence="2">The sequence shown here is derived from an EMBL/GenBank/DDBJ whole genome shotgun (WGS) entry which is preliminary data.</text>
</comment>
<keyword evidence="1" id="KW-0812">Transmembrane</keyword>
<dbReference type="EMBL" id="ATBP01002023">
    <property type="protein sequence ID" value="ETR66376.1"/>
    <property type="molecule type" value="Genomic_DNA"/>
</dbReference>
<evidence type="ECO:0000313" key="3">
    <source>
        <dbReference type="Proteomes" id="UP000189670"/>
    </source>
</evidence>
<proteinExistence type="predicted"/>
<keyword evidence="1" id="KW-0472">Membrane</keyword>
<sequence>DIKHMKYLFKSYYLYLLLTYIIFTTQPASAVNYFKDVVNPTTYVNIYVGKATYPAGYTSETTDEIGVFVDDGNDGTLLVGACNLGVDGSFDYYRVEIYGDDDPNDGVKKRCL</sequence>
<evidence type="ECO:0000313" key="2">
    <source>
        <dbReference type="EMBL" id="ETR66376.1"/>
    </source>
</evidence>
<protein>
    <submittedName>
        <fullName evidence="2">Uncharacterized protein</fullName>
    </submittedName>
</protein>